<evidence type="ECO:0000313" key="1">
    <source>
        <dbReference type="EMBL" id="AMY08020.1"/>
    </source>
</evidence>
<name>A0A143PIE0_LUTPR</name>
<organism evidence="1 2">
    <name type="scientific">Luteitalea pratensis</name>
    <dbReference type="NCBI Taxonomy" id="1855912"/>
    <lineage>
        <taxon>Bacteria</taxon>
        <taxon>Pseudomonadati</taxon>
        <taxon>Acidobacteriota</taxon>
        <taxon>Vicinamibacteria</taxon>
        <taxon>Vicinamibacterales</taxon>
        <taxon>Vicinamibacteraceae</taxon>
        <taxon>Luteitalea</taxon>
    </lineage>
</organism>
<dbReference type="AlphaFoldDB" id="A0A143PIE0"/>
<reference evidence="2" key="2">
    <citation type="submission" date="2016-04" db="EMBL/GenBank/DDBJ databases">
        <title>First Complete Genome Sequence of a Subdivision 6 Acidobacterium.</title>
        <authorList>
            <person name="Huang S."/>
            <person name="Vieira S."/>
            <person name="Bunk B."/>
            <person name="Riedel T."/>
            <person name="Sproeer C."/>
            <person name="Overmann J."/>
        </authorList>
    </citation>
    <scope>NUCLEOTIDE SEQUENCE [LARGE SCALE GENOMIC DNA]</scope>
    <source>
        <strain evidence="2">DSM 100886 HEG_-6_39</strain>
    </source>
</reference>
<protein>
    <submittedName>
        <fullName evidence="1">Uncharacterized protein</fullName>
    </submittedName>
</protein>
<reference evidence="1 2" key="1">
    <citation type="journal article" date="2016" name="Genome Announc.">
        <title>First Complete Genome Sequence of a Subdivision 6 Acidobacterium Strain.</title>
        <authorList>
            <person name="Huang S."/>
            <person name="Vieira S."/>
            <person name="Bunk B."/>
            <person name="Riedel T."/>
            <person name="Sproer C."/>
            <person name="Overmann J."/>
        </authorList>
    </citation>
    <scope>NUCLEOTIDE SEQUENCE [LARGE SCALE GENOMIC DNA]</scope>
    <source>
        <strain evidence="2">DSM 100886 HEG_-6_39</strain>
    </source>
</reference>
<dbReference type="STRING" id="1855912.LuPra_01208"/>
<evidence type="ECO:0000313" key="2">
    <source>
        <dbReference type="Proteomes" id="UP000076079"/>
    </source>
</evidence>
<keyword evidence="2" id="KW-1185">Reference proteome</keyword>
<proteinExistence type="predicted"/>
<dbReference type="EMBL" id="CP015136">
    <property type="protein sequence ID" value="AMY08020.1"/>
    <property type="molecule type" value="Genomic_DNA"/>
</dbReference>
<sequence length="382" mass="41439">MALPATSARPRGVPARSVLIHVVRAAALRRINTAVLLLLLGAGCAARTSRPDIVTTSAARNDALARARVWTETPTASLDVRRGPRGDGAFAPGALVECTRVDRDMSGSTPKFTCRLPGGRDVKVKYGRDNGEVYAEVAASRILWALGFTADAMYPVRVRCHGCEGGTPDGDARLFDPATIERKVRGRTLADDGGEGWSWPELDTLAPTGALSTRAQRDALKLLAAMLQHTDSKREQQQLVCEADSWSTSGCRRPIAYISDLGKTFGKVNLMNRDTPGSVNLDAWLEAPVWNGTTGCRANAGMTFTGTLKDPEISEEGRQLLARLLQRLSDAQLRDVFDVARFPVRAAATGHESETVERWVAAFRKKAAEIASRRCDVTRAER</sequence>
<accession>A0A143PIE0</accession>
<dbReference type="Proteomes" id="UP000076079">
    <property type="component" value="Chromosome"/>
</dbReference>
<gene>
    <name evidence="1" type="ORF">LuPra_01208</name>
</gene>
<dbReference type="KEGG" id="abac:LuPra_01208"/>